<dbReference type="EMBL" id="CP098747">
    <property type="protein sequence ID" value="USG61617.1"/>
    <property type="molecule type" value="Genomic_DNA"/>
</dbReference>
<dbReference type="PROSITE" id="PS51257">
    <property type="entry name" value="PROKAR_LIPOPROTEIN"/>
    <property type="match status" value="1"/>
</dbReference>
<sequence length="138" mass="15260">MKPLLNLLYGMVSLLAIMPITAFACPILQDPSLTLLGTESYNIALQTTPEEIVVGEPFAVDLRICHKSGSPFDGDVRVNATMPLHKHGMNYEPSIIASDMGAYHMDGFVFHMQGNWQFLVALRKDGQTETVSLDHILE</sequence>
<feature type="domain" description="YtkA-like" evidence="1">
    <location>
        <begin position="39"/>
        <end position="118"/>
    </location>
</feature>
<dbReference type="Pfam" id="PF13115">
    <property type="entry name" value="YtkA"/>
    <property type="match status" value="1"/>
</dbReference>
<gene>
    <name evidence="2" type="ORF">NBZ79_01325</name>
</gene>
<dbReference type="RefSeq" id="WP_251934744.1">
    <property type="nucleotide sequence ID" value="NZ_CP098747.1"/>
</dbReference>
<name>A0ABY4W346_9PROT</name>
<keyword evidence="3" id="KW-1185">Reference proteome</keyword>
<proteinExistence type="predicted"/>
<evidence type="ECO:0000313" key="3">
    <source>
        <dbReference type="Proteomes" id="UP001056291"/>
    </source>
</evidence>
<organism evidence="2 3">
    <name type="scientific">Sneathiella marina</name>
    <dbReference type="NCBI Taxonomy" id="2950108"/>
    <lineage>
        <taxon>Bacteria</taxon>
        <taxon>Pseudomonadati</taxon>
        <taxon>Pseudomonadota</taxon>
        <taxon>Alphaproteobacteria</taxon>
        <taxon>Sneathiellales</taxon>
        <taxon>Sneathiellaceae</taxon>
        <taxon>Sneathiella</taxon>
    </lineage>
</organism>
<evidence type="ECO:0000313" key="2">
    <source>
        <dbReference type="EMBL" id="USG61617.1"/>
    </source>
</evidence>
<dbReference type="InterPro" id="IPR032693">
    <property type="entry name" value="YtkA-like_dom"/>
</dbReference>
<protein>
    <submittedName>
        <fullName evidence="2">FixH family protein</fullName>
    </submittedName>
</protein>
<reference evidence="2" key="1">
    <citation type="submission" date="2022-06" db="EMBL/GenBank/DDBJ databases">
        <title>Sneathiella actinostolidae sp. nov., isolated from a sea anemonein the Western Pacific Ocean.</title>
        <authorList>
            <person name="Wei M.J."/>
        </authorList>
    </citation>
    <scope>NUCLEOTIDE SEQUENCE</scope>
    <source>
        <strain evidence="2">PHK-P5</strain>
    </source>
</reference>
<evidence type="ECO:0000259" key="1">
    <source>
        <dbReference type="Pfam" id="PF13115"/>
    </source>
</evidence>
<accession>A0ABY4W346</accession>
<dbReference type="Proteomes" id="UP001056291">
    <property type="component" value="Chromosome"/>
</dbReference>